<dbReference type="SUPFAM" id="SSF52172">
    <property type="entry name" value="CheY-like"/>
    <property type="match status" value="1"/>
</dbReference>
<dbReference type="InterPro" id="IPR000014">
    <property type="entry name" value="PAS"/>
</dbReference>
<feature type="domain" description="PAC" evidence="8">
    <location>
        <begin position="193"/>
        <end position="246"/>
    </location>
</feature>
<dbReference type="NCBIfam" id="TIGR00229">
    <property type="entry name" value="sensory_box"/>
    <property type="match status" value="1"/>
</dbReference>
<dbReference type="SUPFAM" id="SSF47384">
    <property type="entry name" value="Homodimeric domain of signal transducing histidine kinase"/>
    <property type="match status" value="1"/>
</dbReference>
<dbReference type="Pfam" id="PF13188">
    <property type="entry name" value="PAS_8"/>
    <property type="match status" value="1"/>
</dbReference>
<evidence type="ECO:0000256" key="5">
    <source>
        <dbReference type="PROSITE-ProRule" id="PRU00169"/>
    </source>
</evidence>
<organism evidence="9 10">
    <name type="scientific">Leptospira kobayashii</name>
    <dbReference type="NCBI Taxonomy" id="1917830"/>
    <lineage>
        <taxon>Bacteria</taxon>
        <taxon>Pseudomonadati</taxon>
        <taxon>Spirochaetota</taxon>
        <taxon>Spirochaetia</taxon>
        <taxon>Leptospirales</taxon>
        <taxon>Leptospiraceae</taxon>
        <taxon>Leptospira</taxon>
    </lineage>
</organism>
<dbReference type="PRINTS" id="PR00344">
    <property type="entry name" value="BCTRLSENSOR"/>
</dbReference>
<dbReference type="InterPro" id="IPR011006">
    <property type="entry name" value="CheY-like_superfamily"/>
</dbReference>
<dbReference type="Pfam" id="PF02518">
    <property type="entry name" value="HATPase_c"/>
    <property type="match status" value="1"/>
</dbReference>
<dbReference type="Proteomes" id="UP000245263">
    <property type="component" value="Chromosome 1"/>
</dbReference>
<dbReference type="CDD" id="cd17546">
    <property type="entry name" value="REC_hyHK_CKI1_RcsC-like"/>
    <property type="match status" value="1"/>
</dbReference>
<evidence type="ECO:0000313" key="10">
    <source>
        <dbReference type="Proteomes" id="UP000245263"/>
    </source>
</evidence>
<dbReference type="Gene3D" id="3.30.450.20">
    <property type="entry name" value="PAS domain"/>
    <property type="match status" value="1"/>
</dbReference>
<dbReference type="PROSITE" id="PS50113">
    <property type="entry name" value="PAC"/>
    <property type="match status" value="1"/>
</dbReference>
<dbReference type="SUPFAM" id="SSF55874">
    <property type="entry name" value="ATPase domain of HSP90 chaperone/DNA topoisomerase II/histidine kinase"/>
    <property type="match status" value="1"/>
</dbReference>
<keyword evidence="3 5" id="KW-0597">Phosphoprotein</keyword>
<dbReference type="PROSITE" id="PS50109">
    <property type="entry name" value="HIS_KIN"/>
    <property type="match status" value="1"/>
</dbReference>
<dbReference type="PANTHER" id="PTHR45339">
    <property type="entry name" value="HYBRID SIGNAL TRANSDUCTION HISTIDINE KINASE J"/>
    <property type="match status" value="1"/>
</dbReference>
<dbReference type="Pfam" id="PF00072">
    <property type="entry name" value="Response_reg"/>
    <property type="match status" value="1"/>
</dbReference>
<dbReference type="PROSITE" id="PS50110">
    <property type="entry name" value="RESPONSE_REGULATORY"/>
    <property type="match status" value="1"/>
</dbReference>
<keyword evidence="10" id="KW-1185">Reference proteome</keyword>
<dbReference type="InterPro" id="IPR000700">
    <property type="entry name" value="PAS-assoc_C"/>
</dbReference>
<name>A0ABN6K9K3_9LEPT</name>
<feature type="domain" description="Response regulatory" evidence="7">
    <location>
        <begin position="535"/>
        <end position="654"/>
    </location>
</feature>
<dbReference type="InterPro" id="IPR003594">
    <property type="entry name" value="HATPase_dom"/>
</dbReference>
<dbReference type="Gene3D" id="3.40.50.2300">
    <property type="match status" value="1"/>
</dbReference>
<accession>A0ABN6K9K3</accession>
<dbReference type="CDD" id="cd16922">
    <property type="entry name" value="HATPase_EvgS-ArcB-TorS-like"/>
    <property type="match status" value="1"/>
</dbReference>
<dbReference type="InterPro" id="IPR003661">
    <property type="entry name" value="HisK_dim/P_dom"/>
</dbReference>
<dbReference type="InterPro" id="IPR013656">
    <property type="entry name" value="PAS_4"/>
</dbReference>
<feature type="domain" description="Histidine kinase" evidence="6">
    <location>
        <begin position="285"/>
        <end position="506"/>
    </location>
</feature>
<dbReference type="EC" id="2.7.13.3" evidence="2"/>
<dbReference type="SMART" id="SM00387">
    <property type="entry name" value="HATPase_c"/>
    <property type="match status" value="1"/>
</dbReference>
<keyword evidence="4" id="KW-0902">Two-component regulatory system</keyword>
<dbReference type="Pfam" id="PF08448">
    <property type="entry name" value="PAS_4"/>
    <property type="match status" value="1"/>
</dbReference>
<dbReference type="RefSeq" id="WP_109020081.1">
    <property type="nucleotide sequence ID" value="NZ_AP025028.1"/>
</dbReference>
<protein>
    <recommendedName>
        <fullName evidence="2">histidine kinase</fullName>
        <ecNumber evidence="2">2.7.13.3</ecNumber>
    </recommendedName>
</protein>
<evidence type="ECO:0000256" key="4">
    <source>
        <dbReference type="ARBA" id="ARBA00023012"/>
    </source>
</evidence>
<dbReference type="SUPFAM" id="SSF55785">
    <property type="entry name" value="PYP-like sensor domain (PAS domain)"/>
    <property type="match status" value="1"/>
</dbReference>
<dbReference type="EMBL" id="AP025028">
    <property type="protein sequence ID" value="BDA77638.1"/>
    <property type="molecule type" value="Genomic_DNA"/>
</dbReference>
<dbReference type="CDD" id="cd00130">
    <property type="entry name" value="PAS"/>
    <property type="match status" value="1"/>
</dbReference>
<sequence length="654" mass="73391">MNSSILTNILESIDALVYVSDMGSGKILFVNEYGKSIWGNIPSELGESEEIKPNSISTLFTWNASILGSETVSSRSEPYERQFGPEGQFYECHDTVIHWGSGKARLTCAINIHDRREQEKLYKTVFQAVSDSIFILRVEEDSVFRFLGTNPAFQNEWQLHQSKIFGKTIHEVFSSEVANHLLLQCKQSLEEKKLIQFELEHRITGILKTWSVKITPVIDEFGEISLLIGVADDISERIRSEKAIKQSQDDLKEANQRLLIAIDHSNKMADTAREASAAKSEFLANMSHEIRTPMNGIIGMTHLLLETGLTQEQRKYSQLVKTSAESLLSLLNDILDFSKIEAKKLELEYTTFQVDKTIEEVLFLFQQKTIEKMISLNYESNLAEGESFLGDPSRLRQILINLIGNAVKFTRDGGVTITVEKKETVENRTKILFSIQDTGIGIPSHAIDQLFSPFHQVETSTTRKFGGTGLGLAIAKQLSELMGGTIGVASELGKGSTFWFTCVFENNVSRLDSNDSNAESKSPNQSKNVRFQGKKVLVAEDNPTNQIVALGLLRKIGIEAKLVNNGKEVLEELSKNRYNLVLMDCQMPEMDGFEATARIRSQTEENFQTNIPIIALTAYAMKGDREKCINAGMNDYLSKPIQPTELALLIEKWC</sequence>
<evidence type="ECO:0000313" key="9">
    <source>
        <dbReference type="EMBL" id="BDA77638.1"/>
    </source>
</evidence>
<dbReference type="SMART" id="SM00388">
    <property type="entry name" value="HisKA"/>
    <property type="match status" value="1"/>
</dbReference>
<evidence type="ECO:0000256" key="2">
    <source>
        <dbReference type="ARBA" id="ARBA00012438"/>
    </source>
</evidence>
<evidence type="ECO:0000256" key="3">
    <source>
        <dbReference type="ARBA" id="ARBA00022553"/>
    </source>
</evidence>
<dbReference type="PANTHER" id="PTHR45339:SF1">
    <property type="entry name" value="HYBRID SIGNAL TRANSDUCTION HISTIDINE KINASE J"/>
    <property type="match status" value="1"/>
</dbReference>
<gene>
    <name evidence="9" type="ORF">LPTSP3_g05680</name>
</gene>
<dbReference type="InterPro" id="IPR035965">
    <property type="entry name" value="PAS-like_dom_sf"/>
</dbReference>
<dbReference type="InterPro" id="IPR005467">
    <property type="entry name" value="His_kinase_dom"/>
</dbReference>
<evidence type="ECO:0000259" key="7">
    <source>
        <dbReference type="PROSITE" id="PS50110"/>
    </source>
</evidence>
<dbReference type="InterPro" id="IPR001789">
    <property type="entry name" value="Sig_transdc_resp-reg_receiver"/>
</dbReference>
<proteinExistence type="predicted"/>
<dbReference type="SMART" id="SM00448">
    <property type="entry name" value="REC"/>
    <property type="match status" value="1"/>
</dbReference>
<dbReference type="Gene3D" id="1.10.287.130">
    <property type="match status" value="1"/>
</dbReference>
<evidence type="ECO:0000259" key="6">
    <source>
        <dbReference type="PROSITE" id="PS50109"/>
    </source>
</evidence>
<dbReference type="Gene3D" id="3.30.565.10">
    <property type="entry name" value="Histidine kinase-like ATPase, C-terminal domain"/>
    <property type="match status" value="1"/>
</dbReference>
<feature type="modified residue" description="4-aspartylphosphate" evidence="5">
    <location>
        <position position="584"/>
    </location>
</feature>
<comment type="catalytic activity">
    <reaction evidence="1">
        <text>ATP + protein L-histidine = ADP + protein N-phospho-L-histidine.</text>
        <dbReference type="EC" id="2.7.13.3"/>
    </reaction>
</comment>
<dbReference type="InterPro" id="IPR036890">
    <property type="entry name" value="HATPase_C_sf"/>
</dbReference>
<dbReference type="CDD" id="cd00082">
    <property type="entry name" value="HisKA"/>
    <property type="match status" value="1"/>
</dbReference>
<reference evidence="9 10" key="1">
    <citation type="submission" date="2021-08" db="EMBL/GenBank/DDBJ databases">
        <title>Complete genome sequence of Leptospira kobayashii strain E30.</title>
        <authorList>
            <person name="Nakao R."/>
            <person name="Nakamura S."/>
            <person name="Masuzawa T."/>
            <person name="Koizumi N."/>
        </authorList>
    </citation>
    <scope>NUCLEOTIDE SEQUENCE [LARGE SCALE GENOMIC DNA]</scope>
    <source>
        <strain evidence="9 10">E30</strain>
    </source>
</reference>
<dbReference type="InterPro" id="IPR004358">
    <property type="entry name" value="Sig_transdc_His_kin-like_C"/>
</dbReference>
<dbReference type="InterPro" id="IPR036097">
    <property type="entry name" value="HisK_dim/P_sf"/>
</dbReference>
<evidence type="ECO:0000259" key="8">
    <source>
        <dbReference type="PROSITE" id="PS50113"/>
    </source>
</evidence>
<dbReference type="Pfam" id="PF00512">
    <property type="entry name" value="HisKA"/>
    <property type="match status" value="1"/>
</dbReference>
<evidence type="ECO:0000256" key="1">
    <source>
        <dbReference type="ARBA" id="ARBA00000085"/>
    </source>
</evidence>